<gene>
    <name evidence="1" type="ORF">LCGC14_0407530</name>
</gene>
<dbReference type="AlphaFoldDB" id="A0A0F9VH16"/>
<reference evidence="1" key="1">
    <citation type="journal article" date="2015" name="Nature">
        <title>Complex archaea that bridge the gap between prokaryotes and eukaryotes.</title>
        <authorList>
            <person name="Spang A."/>
            <person name="Saw J.H."/>
            <person name="Jorgensen S.L."/>
            <person name="Zaremba-Niedzwiedzka K."/>
            <person name="Martijn J."/>
            <person name="Lind A.E."/>
            <person name="van Eijk R."/>
            <person name="Schleper C."/>
            <person name="Guy L."/>
            <person name="Ettema T.J."/>
        </authorList>
    </citation>
    <scope>NUCLEOTIDE SEQUENCE</scope>
</reference>
<comment type="caution">
    <text evidence="1">The sequence shown here is derived from an EMBL/GenBank/DDBJ whole genome shotgun (WGS) entry which is preliminary data.</text>
</comment>
<accession>A0A0F9VH16</accession>
<dbReference type="EMBL" id="LAZR01000355">
    <property type="protein sequence ID" value="KKN72786.1"/>
    <property type="molecule type" value="Genomic_DNA"/>
</dbReference>
<sequence length="198" mass="21635">MTIRHQNPDLRDASGNRIVPRVLLETQTVVSPTGTVTLTLPATPYNRFQIEIDQLSSVANNVDLQSRIGVNGTFPVGASDYTWLYQAHAANDNGSLYEDISDDSIIMSGGSGNANFGSASNSTFNYSCWLYPGTDATDFPRIGFEAAGWSDTSVLARIDGFGMYKGQTTLQFGRIENITFSMTSDNIERGTFRLYGTE</sequence>
<name>A0A0F9VH16_9ZZZZ</name>
<proteinExistence type="predicted"/>
<evidence type="ECO:0000313" key="1">
    <source>
        <dbReference type="EMBL" id="KKN72786.1"/>
    </source>
</evidence>
<organism evidence="1">
    <name type="scientific">marine sediment metagenome</name>
    <dbReference type="NCBI Taxonomy" id="412755"/>
    <lineage>
        <taxon>unclassified sequences</taxon>
        <taxon>metagenomes</taxon>
        <taxon>ecological metagenomes</taxon>
    </lineage>
</organism>
<protein>
    <submittedName>
        <fullName evidence="1">Uncharacterized protein</fullName>
    </submittedName>
</protein>